<dbReference type="Proteomes" id="UP000677082">
    <property type="component" value="Unassembled WGS sequence"/>
</dbReference>
<sequence length="184" mass="20934">MASVSMRGMRRIMVYGVSGAGKSTLAKRIGERLGVPYHPIDDLTWEPGWVEVPDEIQRARVTAICDDDAWVIDAGYGRWVDVPMARVDLIVGLDFPRWVSLGRLLRRSVIRIVTREPICNGNYESIRKTLFDSDSILRWHFRKFKHNQRRMRAWHADPGKPPVVLLTSPAAVERWLSGVGKVSA</sequence>
<dbReference type="PANTHER" id="PTHR37816:SF1">
    <property type="entry name" value="TOXIN"/>
    <property type="match status" value="1"/>
</dbReference>
<dbReference type="InterPro" id="IPR052922">
    <property type="entry name" value="Cytidylate_Kinase-2"/>
</dbReference>
<organism evidence="1 2">
    <name type="scientific">Paractinoplanes toevensis</name>
    <dbReference type="NCBI Taxonomy" id="571911"/>
    <lineage>
        <taxon>Bacteria</taxon>
        <taxon>Bacillati</taxon>
        <taxon>Actinomycetota</taxon>
        <taxon>Actinomycetes</taxon>
        <taxon>Micromonosporales</taxon>
        <taxon>Micromonosporaceae</taxon>
        <taxon>Paractinoplanes</taxon>
    </lineage>
</organism>
<reference evidence="1 2" key="1">
    <citation type="submission" date="2021-03" db="EMBL/GenBank/DDBJ databases">
        <title>Whole genome shotgun sequence of Actinoplanes toevensis NBRC 105298.</title>
        <authorList>
            <person name="Komaki H."/>
            <person name="Tamura T."/>
        </authorList>
    </citation>
    <scope>NUCLEOTIDE SEQUENCE [LARGE SCALE GENOMIC DNA]</scope>
    <source>
        <strain evidence="1 2">NBRC 105298</strain>
    </source>
</reference>
<keyword evidence="2" id="KW-1185">Reference proteome</keyword>
<dbReference type="Gene3D" id="3.40.50.300">
    <property type="entry name" value="P-loop containing nucleotide triphosphate hydrolases"/>
    <property type="match status" value="1"/>
</dbReference>
<proteinExistence type="predicted"/>
<accession>A0A919T6D5</accession>
<comment type="caution">
    <text evidence="1">The sequence shown here is derived from an EMBL/GenBank/DDBJ whole genome shotgun (WGS) entry which is preliminary data.</text>
</comment>
<gene>
    <name evidence="1" type="ORF">Ato02nite_010250</name>
</gene>
<name>A0A919T6D5_9ACTN</name>
<evidence type="ECO:0000313" key="2">
    <source>
        <dbReference type="Proteomes" id="UP000677082"/>
    </source>
</evidence>
<evidence type="ECO:0008006" key="3">
    <source>
        <dbReference type="Google" id="ProtNLM"/>
    </source>
</evidence>
<evidence type="ECO:0000313" key="1">
    <source>
        <dbReference type="EMBL" id="GIM89232.1"/>
    </source>
</evidence>
<dbReference type="InterPro" id="IPR027417">
    <property type="entry name" value="P-loop_NTPase"/>
</dbReference>
<dbReference type="PANTHER" id="PTHR37816">
    <property type="entry name" value="YALI0E33011P"/>
    <property type="match status" value="1"/>
</dbReference>
<dbReference type="EMBL" id="BOQN01000011">
    <property type="protein sequence ID" value="GIM89232.1"/>
    <property type="molecule type" value="Genomic_DNA"/>
</dbReference>
<dbReference type="AlphaFoldDB" id="A0A919T6D5"/>
<protein>
    <recommendedName>
        <fullName evidence="3">Adenylate kinase</fullName>
    </recommendedName>
</protein>
<dbReference type="SUPFAM" id="SSF52540">
    <property type="entry name" value="P-loop containing nucleoside triphosphate hydrolases"/>
    <property type="match status" value="1"/>
</dbReference>